<sequence length="89" mass="9134">MSAGGGDVRVTVERLVVETDGAVRADLLAAAFVDELTRLARRRVPPGSRTASARGPHDAVGDPRTEPVRAGRAVAAAVHAALLAEVGRA</sequence>
<dbReference type="Proteomes" id="UP000521922">
    <property type="component" value="Unassembled WGS sequence"/>
</dbReference>
<dbReference type="EMBL" id="JACCBB010000001">
    <property type="protein sequence ID" value="NYD24665.1"/>
    <property type="molecule type" value="Genomic_DNA"/>
</dbReference>
<gene>
    <name evidence="2" type="ORF">BJ968_004205</name>
</gene>
<proteinExistence type="predicted"/>
<feature type="region of interest" description="Disordered" evidence="1">
    <location>
        <begin position="44"/>
        <end position="67"/>
    </location>
</feature>
<dbReference type="AlphaFoldDB" id="A0A7Y9J2Z3"/>
<name>A0A7Y9J2Z3_9ACTN</name>
<keyword evidence="3" id="KW-1185">Reference proteome</keyword>
<feature type="compositionally biased region" description="Basic and acidic residues" evidence="1">
    <location>
        <begin position="55"/>
        <end position="67"/>
    </location>
</feature>
<dbReference type="RefSeq" id="WP_179755205.1">
    <property type="nucleotide sequence ID" value="NZ_BAAAGN010000013.1"/>
</dbReference>
<reference evidence="2 3" key="1">
    <citation type="submission" date="2020-07" db="EMBL/GenBank/DDBJ databases">
        <title>Sequencing the genomes of 1000 actinobacteria strains.</title>
        <authorList>
            <person name="Klenk H.-P."/>
        </authorList>
    </citation>
    <scope>NUCLEOTIDE SEQUENCE [LARGE SCALE GENOMIC DNA]</scope>
    <source>
        <strain evidence="2 3">DSM 7487</strain>
    </source>
</reference>
<organism evidence="2 3">
    <name type="scientific">Kineococcus aurantiacus</name>
    <dbReference type="NCBI Taxonomy" id="37633"/>
    <lineage>
        <taxon>Bacteria</taxon>
        <taxon>Bacillati</taxon>
        <taxon>Actinomycetota</taxon>
        <taxon>Actinomycetes</taxon>
        <taxon>Kineosporiales</taxon>
        <taxon>Kineosporiaceae</taxon>
        <taxon>Kineococcus</taxon>
    </lineage>
</organism>
<evidence type="ECO:0000313" key="2">
    <source>
        <dbReference type="EMBL" id="NYD24665.1"/>
    </source>
</evidence>
<comment type="caution">
    <text evidence="2">The sequence shown here is derived from an EMBL/GenBank/DDBJ whole genome shotgun (WGS) entry which is preliminary data.</text>
</comment>
<protein>
    <submittedName>
        <fullName evidence="2">Uncharacterized protein</fullName>
    </submittedName>
</protein>
<evidence type="ECO:0000313" key="3">
    <source>
        <dbReference type="Proteomes" id="UP000521922"/>
    </source>
</evidence>
<accession>A0A7Y9J2Z3</accession>
<evidence type="ECO:0000256" key="1">
    <source>
        <dbReference type="SAM" id="MobiDB-lite"/>
    </source>
</evidence>